<dbReference type="RefSeq" id="WP_274688800.1">
    <property type="nucleotide sequence ID" value="NZ_JAPMOU010000011.1"/>
</dbReference>
<name>A0ABT5U7V8_9GAMM</name>
<proteinExistence type="predicted"/>
<organism evidence="2 3">
    <name type="scientific">Spartinivicinus poritis</name>
    <dbReference type="NCBI Taxonomy" id="2994640"/>
    <lineage>
        <taxon>Bacteria</taxon>
        <taxon>Pseudomonadati</taxon>
        <taxon>Pseudomonadota</taxon>
        <taxon>Gammaproteobacteria</taxon>
        <taxon>Oceanospirillales</taxon>
        <taxon>Zooshikellaceae</taxon>
        <taxon>Spartinivicinus</taxon>
    </lineage>
</organism>
<accession>A0ABT5U7V8</accession>
<protein>
    <submittedName>
        <fullName evidence="2">Uncharacterized protein</fullName>
    </submittedName>
</protein>
<reference evidence="2 3" key="1">
    <citation type="submission" date="2022-11" db="EMBL/GenBank/DDBJ databases">
        <title>Spartinivicinus poritis sp. nov., isolated from scleractinian coral Porites lutea.</title>
        <authorList>
            <person name="Zhang G."/>
            <person name="Cai L."/>
            <person name="Wei Q."/>
        </authorList>
    </citation>
    <scope>NUCLEOTIDE SEQUENCE [LARGE SCALE GENOMIC DNA]</scope>
    <source>
        <strain evidence="2 3">A2-2</strain>
    </source>
</reference>
<gene>
    <name evidence="2" type="ORF">ORQ98_10725</name>
</gene>
<dbReference type="EMBL" id="JAPMOU010000011">
    <property type="protein sequence ID" value="MDE1462445.1"/>
    <property type="molecule type" value="Genomic_DNA"/>
</dbReference>
<feature type="region of interest" description="Disordered" evidence="1">
    <location>
        <begin position="35"/>
        <end position="55"/>
    </location>
</feature>
<comment type="caution">
    <text evidence="2">The sequence shown here is derived from an EMBL/GenBank/DDBJ whole genome shotgun (WGS) entry which is preliminary data.</text>
</comment>
<evidence type="ECO:0000313" key="3">
    <source>
        <dbReference type="Proteomes" id="UP001528823"/>
    </source>
</evidence>
<evidence type="ECO:0000256" key="1">
    <source>
        <dbReference type="SAM" id="MobiDB-lite"/>
    </source>
</evidence>
<dbReference type="Proteomes" id="UP001528823">
    <property type="component" value="Unassembled WGS sequence"/>
</dbReference>
<sequence length="122" mass="13242">MIDLPYGKDMVKQRLIYGYLEADVDGTNGIITSHNTTNVDDTSGSSTSSVKSGTKKVTMNLTERDIQNTTELQRIIHARSKAGAVSYSLSLAAMLASQIEQGAEIYIKDKSGETHKLLFTGV</sequence>
<keyword evidence="3" id="KW-1185">Reference proteome</keyword>
<evidence type="ECO:0000313" key="2">
    <source>
        <dbReference type="EMBL" id="MDE1462445.1"/>
    </source>
</evidence>